<dbReference type="Proteomes" id="UP001153269">
    <property type="component" value="Unassembled WGS sequence"/>
</dbReference>
<name>A0A9N7UAG2_PLEPL</name>
<evidence type="ECO:0000313" key="3">
    <source>
        <dbReference type="Proteomes" id="UP001153269"/>
    </source>
</evidence>
<gene>
    <name evidence="2" type="ORF">PLEPLA_LOCUS16164</name>
</gene>
<proteinExistence type="predicted"/>
<evidence type="ECO:0000313" key="2">
    <source>
        <dbReference type="EMBL" id="CAB1428199.1"/>
    </source>
</evidence>
<accession>A0A9N7UAG2</accession>
<protein>
    <submittedName>
        <fullName evidence="2">Uncharacterized protein</fullName>
    </submittedName>
</protein>
<dbReference type="AlphaFoldDB" id="A0A9N7UAG2"/>
<dbReference type="EMBL" id="CADEAL010001029">
    <property type="protein sequence ID" value="CAB1428199.1"/>
    <property type="molecule type" value="Genomic_DNA"/>
</dbReference>
<keyword evidence="3" id="KW-1185">Reference proteome</keyword>
<organism evidence="2 3">
    <name type="scientific">Pleuronectes platessa</name>
    <name type="common">European plaice</name>
    <dbReference type="NCBI Taxonomy" id="8262"/>
    <lineage>
        <taxon>Eukaryota</taxon>
        <taxon>Metazoa</taxon>
        <taxon>Chordata</taxon>
        <taxon>Craniata</taxon>
        <taxon>Vertebrata</taxon>
        <taxon>Euteleostomi</taxon>
        <taxon>Actinopterygii</taxon>
        <taxon>Neopterygii</taxon>
        <taxon>Teleostei</taxon>
        <taxon>Neoteleostei</taxon>
        <taxon>Acanthomorphata</taxon>
        <taxon>Carangaria</taxon>
        <taxon>Pleuronectiformes</taxon>
        <taxon>Pleuronectoidei</taxon>
        <taxon>Pleuronectidae</taxon>
        <taxon>Pleuronectes</taxon>
    </lineage>
</organism>
<sequence length="111" mass="11902">MFGQAAKRGQLSGPWRAALGGNSLGPQGSKTRLHTLFTLGAIKSRTNQTSLWADTPRGLTVTFGCTGERCEQESCHQDGTPPYPTTPLLLLRAASPQLLDPEPELLWTGSP</sequence>
<evidence type="ECO:0000256" key="1">
    <source>
        <dbReference type="SAM" id="MobiDB-lite"/>
    </source>
</evidence>
<feature type="region of interest" description="Disordered" evidence="1">
    <location>
        <begin position="1"/>
        <end position="27"/>
    </location>
</feature>
<reference evidence="2" key="1">
    <citation type="submission" date="2020-03" db="EMBL/GenBank/DDBJ databases">
        <authorList>
            <person name="Weist P."/>
        </authorList>
    </citation>
    <scope>NUCLEOTIDE SEQUENCE</scope>
</reference>
<comment type="caution">
    <text evidence="2">The sequence shown here is derived from an EMBL/GenBank/DDBJ whole genome shotgun (WGS) entry which is preliminary data.</text>
</comment>